<accession>A0ABR0F7W4</accession>
<sequence length="220" mass="22456">MYGTPRTSRVMRETHISRSSEHLTSLGLSIPQFTRLPHPAIPRSVELLSFVALPRKKPNQHFDHQPFTTANMRFAPILAGFAALVAAQDTTTVVDTTSIDPTDTAAISSIASSAASVSSVVSSALESVSTSAESELNSISTSADSVLSSFSSAIATATGADRDSLTSELAGYTSTVASRVSSATEAAGSASSSVTNAGPQQTAAVAMGALFGGAALLANF</sequence>
<organism evidence="1 2">
    <name type="scientific">Podospora bellae-mahoneyi</name>
    <dbReference type="NCBI Taxonomy" id="2093777"/>
    <lineage>
        <taxon>Eukaryota</taxon>
        <taxon>Fungi</taxon>
        <taxon>Dikarya</taxon>
        <taxon>Ascomycota</taxon>
        <taxon>Pezizomycotina</taxon>
        <taxon>Sordariomycetes</taxon>
        <taxon>Sordariomycetidae</taxon>
        <taxon>Sordariales</taxon>
        <taxon>Podosporaceae</taxon>
        <taxon>Podospora</taxon>
    </lineage>
</organism>
<dbReference type="EMBL" id="JAFFGZ010000009">
    <property type="protein sequence ID" value="KAK4639072.1"/>
    <property type="molecule type" value="Genomic_DNA"/>
</dbReference>
<dbReference type="RefSeq" id="XP_062728048.1">
    <property type="nucleotide sequence ID" value="XM_062881776.1"/>
</dbReference>
<dbReference type="Proteomes" id="UP001322138">
    <property type="component" value="Unassembled WGS sequence"/>
</dbReference>
<reference evidence="1 2" key="1">
    <citation type="journal article" date="2023" name="bioRxiv">
        <title>High-quality genome assemblies of four members of thePodospora anserinaspecies complex.</title>
        <authorList>
            <person name="Ament-Velasquez S.L."/>
            <person name="Vogan A.A."/>
            <person name="Wallerman O."/>
            <person name="Hartmann F."/>
            <person name="Gautier V."/>
            <person name="Silar P."/>
            <person name="Giraud T."/>
            <person name="Johannesson H."/>
        </authorList>
    </citation>
    <scope>NUCLEOTIDE SEQUENCE [LARGE SCALE GENOMIC DNA]</scope>
    <source>
        <strain evidence="1 2">CBS 112042</strain>
    </source>
</reference>
<proteinExistence type="predicted"/>
<protein>
    <submittedName>
        <fullName evidence="1">Uncharacterized protein</fullName>
    </submittedName>
</protein>
<gene>
    <name evidence="1" type="ORF">QC761_701875</name>
</gene>
<comment type="caution">
    <text evidence="1">The sequence shown here is derived from an EMBL/GenBank/DDBJ whole genome shotgun (WGS) entry which is preliminary data.</text>
</comment>
<name>A0ABR0F7W4_9PEZI</name>
<dbReference type="GeneID" id="87901258"/>
<evidence type="ECO:0000313" key="1">
    <source>
        <dbReference type="EMBL" id="KAK4639072.1"/>
    </source>
</evidence>
<keyword evidence="2" id="KW-1185">Reference proteome</keyword>
<evidence type="ECO:0000313" key="2">
    <source>
        <dbReference type="Proteomes" id="UP001322138"/>
    </source>
</evidence>